<dbReference type="SUPFAM" id="SSF103481">
    <property type="entry name" value="Multidrug resistance efflux transporter EmrE"/>
    <property type="match status" value="2"/>
</dbReference>
<sequence length="320" mass="33911">MNSSSSSTTSLSSGSCSTGAALRPPMSLVIAAFVAVYLVWGSTYLGMRLAIDTIPPLLMAGTRFVIAGCLLYAVMRLRGEARPDFGHWKSSTIAGALLLMGGNGGVVWAQQTVPSGVVALVVASVPLWIMLVDWLRPAGLRPTKRIVAGLVIGMTGVFVIVLGRGALGQRMIEPMAAVVLVLGNISWACGSIYIRHARKPASALLSVAMQMFCGGVLQFLLGLCLGEMSDLEVSAITPTSAWAFVYLTLIGSLVGYSAYIWLLQVSTPARVSTHAYVNPFVAVLLGWWVLNEPIPHSVIIAGALIIFSVILITRSSRPPK</sequence>
<dbReference type="Proteomes" id="UP000295662">
    <property type="component" value="Unassembled WGS sequence"/>
</dbReference>
<feature type="transmembrane region" description="Helical" evidence="6">
    <location>
        <begin position="115"/>
        <end position="134"/>
    </location>
</feature>
<evidence type="ECO:0000256" key="5">
    <source>
        <dbReference type="ARBA" id="ARBA00023136"/>
    </source>
</evidence>
<evidence type="ECO:0000256" key="1">
    <source>
        <dbReference type="ARBA" id="ARBA00004141"/>
    </source>
</evidence>
<evidence type="ECO:0000313" key="8">
    <source>
        <dbReference type="EMBL" id="TDU66497.1"/>
    </source>
</evidence>
<feature type="transmembrane region" description="Helical" evidence="6">
    <location>
        <begin position="175"/>
        <end position="194"/>
    </location>
</feature>
<evidence type="ECO:0000256" key="3">
    <source>
        <dbReference type="ARBA" id="ARBA00022692"/>
    </source>
</evidence>
<comment type="similarity">
    <text evidence="2">Belongs to the EamA transporter family.</text>
</comment>
<feature type="transmembrane region" description="Helical" evidence="6">
    <location>
        <begin position="201"/>
        <end position="221"/>
    </location>
</feature>
<comment type="caution">
    <text evidence="8">The sequence shown here is derived from an EMBL/GenBank/DDBJ whole genome shotgun (WGS) entry which is preliminary data.</text>
</comment>
<evidence type="ECO:0000313" key="9">
    <source>
        <dbReference type="Proteomes" id="UP000295662"/>
    </source>
</evidence>
<keyword evidence="3 6" id="KW-0812">Transmembrane</keyword>
<dbReference type="InterPro" id="IPR037185">
    <property type="entry name" value="EmrE-like"/>
</dbReference>
<keyword evidence="5 6" id="KW-0472">Membrane</keyword>
<dbReference type="OrthoDB" id="3190463at2"/>
<evidence type="ECO:0000256" key="4">
    <source>
        <dbReference type="ARBA" id="ARBA00022989"/>
    </source>
</evidence>
<keyword evidence="9" id="KW-1185">Reference proteome</keyword>
<feature type="transmembrane region" description="Helical" evidence="6">
    <location>
        <begin position="28"/>
        <end position="51"/>
    </location>
</feature>
<keyword evidence="4 6" id="KW-1133">Transmembrane helix</keyword>
<dbReference type="InterPro" id="IPR050638">
    <property type="entry name" value="AA-Vitamin_Transporters"/>
</dbReference>
<feature type="transmembrane region" description="Helical" evidence="6">
    <location>
        <begin position="296"/>
        <end position="313"/>
    </location>
</feature>
<comment type="subcellular location">
    <subcellularLocation>
        <location evidence="1">Membrane</location>
        <topology evidence="1">Multi-pass membrane protein</topology>
    </subcellularLocation>
</comment>
<evidence type="ECO:0000259" key="7">
    <source>
        <dbReference type="Pfam" id="PF00892"/>
    </source>
</evidence>
<feature type="transmembrane region" description="Helical" evidence="6">
    <location>
        <begin position="146"/>
        <end position="163"/>
    </location>
</feature>
<reference evidence="8 9" key="1">
    <citation type="submission" date="2019-03" db="EMBL/GenBank/DDBJ databases">
        <title>Genomic Encyclopedia of Archaeal and Bacterial Type Strains, Phase II (KMG-II): from individual species to whole genera.</title>
        <authorList>
            <person name="Goeker M."/>
        </authorList>
    </citation>
    <scope>NUCLEOTIDE SEQUENCE [LARGE SCALE GENOMIC DNA]</scope>
    <source>
        <strain evidence="8 9">ATCC 25309</strain>
    </source>
</reference>
<feature type="transmembrane region" description="Helical" evidence="6">
    <location>
        <begin position="241"/>
        <end position="262"/>
    </location>
</feature>
<organism evidence="8 9">
    <name type="scientific">Prosthecobacter fusiformis</name>
    <dbReference type="NCBI Taxonomy" id="48464"/>
    <lineage>
        <taxon>Bacteria</taxon>
        <taxon>Pseudomonadati</taxon>
        <taxon>Verrucomicrobiota</taxon>
        <taxon>Verrucomicrobiia</taxon>
        <taxon>Verrucomicrobiales</taxon>
        <taxon>Verrucomicrobiaceae</taxon>
        <taxon>Prosthecobacter</taxon>
    </lineage>
</organism>
<gene>
    <name evidence="8" type="ORF">EI77_03592</name>
</gene>
<name>A0A4R7RQE0_9BACT</name>
<feature type="transmembrane region" description="Helical" evidence="6">
    <location>
        <begin position="57"/>
        <end position="75"/>
    </location>
</feature>
<evidence type="ECO:0000256" key="6">
    <source>
        <dbReference type="SAM" id="Phobius"/>
    </source>
</evidence>
<feature type="transmembrane region" description="Helical" evidence="6">
    <location>
        <begin position="87"/>
        <end position="109"/>
    </location>
</feature>
<dbReference type="PANTHER" id="PTHR32322">
    <property type="entry name" value="INNER MEMBRANE TRANSPORTER"/>
    <property type="match status" value="1"/>
</dbReference>
<dbReference type="PANTHER" id="PTHR32322:SF2">
    <property type="entry name" value="EAMA DOMAIN-CONTAINING PROTEIN"/>
    <property type="match status" value="1"/>
</dbReference>
<dbReference type="EMBL" id="SOCA01000008">
    <property type="protein sequence ID" value="TDU66497.1"/>
    <property type="molecule type" value="Genomic_DNA"/>
</dbReference>
<dbReference type="Pfam" id="PF00892">
    <property type="entry name" value="EamA"/>
    <property type="match status" value="2"/>
</dbReference>
<dbReference type="RefSeq" id="WP_133796605.1">
    <property type="nucleotide sequence ID" value="NZ_SOCA01000008.1"/>
</dbReference>
<accession>A0A4R7RQE0</accession>
<dbReference type="AlphaFoldDB" id="A0A4R7RQE0"/>
<evidence type="ECO:0000256" key="2">
    <source>
        <dbReference type="ARBA" id="ARBA00007362"/>
    </source>
</evidence>
<protein>
    <submittedName>
        <fullName evidence="8">Drug/metabolite transporter (DMT)-like permease</fullName>
    </submittedName>
</protein>
<proteinExistence type="inferred from homology"/>
<feature type="transmembrane region" description="Helical" evidence="6">
    <location>
        <begin position="274"/>
        <end position="290"/>
    </location>
</feature>
<feature type="domain" description="EamA" evidence="7">
    <location>
        <begin position="30"/>
        <end position="161"/>
    </location>
</feature>
<dbReference type="InterPro" id="IPR000620">
    <property type="entry name" value="EamA_dom"/>
</dbReference>
<dbReference type="GO" id="GO:0016020">
    <property type="term" value="C:membrane"/>
    <property type="evidence" value="ECO:0007669"/>
    <property type="project" value="UniProtKB-SubCell"/>
</dbReference>
<feature type="domain" description="EamA" evidence="7">
    <location>
        <begin position="176"/>
        <end position="313"/>
    </location>
</feature>